<dbReference type="EMBL" id="JAGKHQ010000021">
    <property type="protein sequence ID" value="KAG7475782.1"/>
    <property type="molecule type" value="Genomic_DNA"/>
</dbReference>
<gene>
    <name evidence="1" type="ORF">JOB18_037518</name>
</gene>
<dbReference type="Proteomes" id="UP000693946">
    <property type="component" value="Linkage Group LG9"/>
</dbReference>
<organism evidence="1 2">
    <name type="scientific">Solea senegalensis</name>
    <name type="common">Senegalese sole</name>
    <dbReference type="NCBI Taxonomy" id="28829"/>
    <lineage>
        <taxon>Eukaryota</taxon>
        <taxon>Metazoa</taxon>
        <taxon>Chordata</taxon>
        <taxon>Craniata</taxon>
        <taxon>Vertebrata</taxon>
        <taxon>Euteleostomi</taxon>
        <taxon>Actinopterygii</taxon>
        <taxon>Neopterygii</taxon>
        <taxon>Teleostei</taxon>
        <taxon>Neoteleostei</taxon>
        <taxon>Acanthomorphata</taxon>
        <taxon>Carangaria</taxon>
        <taxon>Pleuronectiformes</taxon>
        <taxon>Pleuronectoidei</taxon>
        <taxon>Soleidae</taxon>
        <taxon>Solea</taxon>
    </lineage>
</organism>
<accession>A0AAV6PXC2</accession>
<comment type="caution">
    <text evidence="1">The sequence shown here is derived from an EMBL/GenBank/DDBJ whole genome shotgun (WGS) entry which is preliminary data.</text>
</comment>
<protein>
    <submittedName>
        <fullName evidence="1">Uncharacterized protein</fullName>
    </submittedName>
</protein>
<evidence type="ECO:0000313" key="2">
    <source>
        <dbReference type="Proteomes" id="UP000693946"/>
    </source>
</evidence>
<keyword evidence="2" id="KW-1185">Reference proteome</keyword>
<name>A0AAV6PXC2_SOLSE</name>
<dbReference type="AlphaFoldDB" id="A0AAV6PXC2"/>
<evidence type="ECO:0000313" key="1">
    <source>
        <dbReference type="EMBL" id="KAG7475782.1"/>
    </source>
</evidence>
<reference evidence="1 2" key="1">
    <citation type="journal article" date="2021" name="Sci. Rep.">
        <title>Chromosome anchoring in Senegalese sole (Solea senegalensis) reveals sex-associated markers and genome rearrangements in flatfish.</title>
        <authorList>
            <person name="Guerrero-Cozar I."/>
            <person name="Gomez-Garrido J."/>
            <person name="Berbel C."/>
            <person name="Martinez-Blanch J.F."/>
            <person name="Alioto T."/>
            <person name="Claros M.G."/>
            <person name="Gagnaire P.A."/>
            <person name="Manchado M."/>
        </authorList>
    </citation>
    <scope>NUCLEOTIDE SEQUENCE [LARGE SCALE GENOMIC DNA]</scope>
    <source>
        <strain evidence="1">Sse05_10M</strain>
    </source>
</reference>
<proteinExistence type="predicted"/>
<sequence length="183" mass="21156">MGRFNELSTSARDKVKLFQCAGARRPRAYGKRCIPTVPRIWEIPTEIFTIPELRQPPLTTALTSNRWPEISSGILVMLFSLLFIFRSHESEKRFGQQNKAEKLLLVSLSRGGQTSKLKVNADRKRRTARRKNLVPGWEEFLCAWNILGHQVNLSRSQICECSFMLYELYEISCGYEHFVTNDS</sequence>